<gene>
    <name evidence="8" type="ORF">E4U09_008049</name>
</gene>
<evidence type="ECO:0000259" key="7">
    <source>
        <dbReference type="Pfam" id="PF11970"/>
    </source>
</evidence>
<dbReference type="Pfam" id="PF11970">
    <property type="entry name" value="GPR_Gpa2_C"/>
    <property type="match status" value="1"/>
</dbReference>
<reference evidence="8 9" key="1">
    <citation type="journal article" date="2020" name="bioRxiv">
        <title>Whole genome comparisons of ergot fungi reveals the divergence and evolution of species within the genus Claviceps are the result of varying mechanisms driving genome evolution and host range expansion.</title>
        <authorList>
            <person name="Wyka S.A."/>
            <person name="Mondo S.J."/>
            <person name="Liu M."/>
            <person name="Dettman J."/>
            <person name="Nalam V."/>
            <person name="Broders K.D."/>
        </authorList>
    </citation>
    <scope>NUCLEOTIDE SEQUENCE [LARGE SCALE GENOMIC DNA]</scope>
    <source>
        <strain evidence="8 9">Clav52</strain>
    </source>
</reference>
<dbReference type="InterPro" id="IPR022596">
    <property type="entry name" value="GPR1/2/3_C"/>
</dbReference>
<dbReference type="PANTHER" id="PTHR23112:SF37">
    <property type="entry name" value="G PROTEIN-COUPLED RECEPTOR GPR1"/>
    <property type="match status" value="1"/>
</dbReference>
<sequence length="285" mass="32113">MPRKALFQAARLNPPLPLHQTRRAGLSLIICQNNERTDTNPRASSLPLPISSSCGTCRNDGYPESPDTSMSPMRCEGQEVPVTIVPSVTVNAQGEISREHPSGRADLRIQDPTGLVLDDQGSISSNGETESPQLILSPTTINAIGMPRVREIRRQLGHLFVYPLLYMMGWLVPFITHVVWKDQTGCPFWLVLTSLVSLCIQGLADSVVFLMMEKPWRDWTRDDVAAWCCLRWGKHSSMKQSGMRVGRTREEMLIDGAIARSRRQRERTEHWPMAARRAGPKSRDW</sequence>
<dbReference type="PANTHER" id="PTHR23112">
    <property type="entry name" value="G PROTEIN-COUPLED RECEPTOR 157-RELATED"/>
    <property type="match status" value="1"/>
</dbReference>
<dbReference type="GO" id="GO:0007189">
    <property type="term" value="P:adenylate cyclase-activating G protein-coupled receptor signaling pathway"/>
    <property type="evidence" value="ECO:0007669"/>
    <property type="project" value="TreeGrafter"/>
</dbReference>
<keyword evidence="9" id="KW-1185">Reference proteome</keyword>
<accession>A0A9P7QJZ0</accession>
<feature type="transmembrane region" description="Helical" evidence="6">
    <location>
        <begin position="156"/>
        <end position="176"/>
    </location>
</feature>
<protein>
    <recommendedName>
        <fullName evidence="7">G protein-coupled receptor GPR1/2/3 C-terminal domain-containing protein</fullName>
    </recommendedName>
</protein>
<keyword evidence="2 6" id="KW-0812">Transmembrane</keyword>
<evidence type="ECO:0000256" key="6">
    <source>
        <dbReference type="SAM" id="Phobius"/>
    </source>
</evidence>
<comment type="subcellular location">
    <subcellularLocation>
        <location evidence="1">Membrane</location>
        <topology evidence="1">Multi-pass membrane protein</topology>
    </subcellularLocation>
</comment>
<evidence type="ECO:0000256" key="5">
    <source>
        <dbReference type="SAM" id="MobiDB-lite"/>
    </source>
</evidence>
<dbReference type="GO" id="GO:0004930">
    <property type="term" value="F:G protein-coupled receptor activity"/>
    <property type="evidence" value="ECO:0007669"/>
    <property type="project" value="TreeGrafter"/>
</dbReference>
<proteinExistence type="predicted"/>
<organism evidence="8 9">
    <name type="scientific">Claviceps aff. purpurea</name>
    <dbReference type="NCBI Taxonomy" id="1967640"/>
    <lineage>
        <taxon>Eukaryota</taxon>
        <taxon>Fungi</taxon>
        <taxon>Dikarya</taxon>
        <taxon>Ascomycota</taxon>
        <taxon>Pezizomycotina</taxon>
        <taxon>Sordariomycetes</taxon>
        <taxon>Hypocreomycetidae</taxon>
        <taxon>Hypocreales</taxon>
        <taxon>Clavicipitaceae</taxon>
        <taxon>Claviceps</taxon>
    </lineage>
</organism>
<comment type="caution">
    <text evidence="8">The sequence shown here is derived from an EMBL/GenBank/DDBJ whole genome shotgun (WGS) entry which is preliminary data.</text>
</comment>
<keyword evidence="3 6" id="KW-1133">Transmembrane helix</keyword>
<evidence type="ECO:0000256" key="4">
    <source>
        <dbReference type="ARBA" id="ARBA00023136"/>
    </source>
</evidence>
<dbReference type="EMBL" id="SRRH01000090">
    <property type="protein sequence ID" value="KAG6299547.1"/>
    <property type="molecule type" value="Genomic_DNA"/>
</dbReference>
<feature type="region of interest" description="Disordered" evidence="5">
    <location>
        <begin position="263"/>
        <end position="285"/>
    </location>
</feature>
<dbReference type="Proteomes" id="UP000707071">
    <property type="component" value="Unassembled WGS sequence"/>
</dbReference>
<feature type="transmembrane region" description="Helical" evidence="6">
    <location>
        <begin position="188"/>
        <end position="211"/>
    </location>
</feature>
<evidence type="ECO:0000256" key="3">
    <source>
        <dbReference type="ARBA" id="ARBA00022989"/>
    </source>
</evidence>
<feature type="domain" description="G protein-coupled receptor GPR1/2/3 C-terminal" evidence="7">
    <location>
        <begin position="148"/>
        <end position="217"/>
    </location>
</feature>
<evidence type="ECO:0000256" key="1">
    <source>
        <dbReference type="ARBA" id="ARBA00004141"/>
    </source>
</evidence>
<dbReference type="AlphaFoldDB" id="A0A9P7QJZ0"/>
<evidence type="ECO:0000313" key="9">
    <source>
        <dbReference type="Proteomes" id="UP000707071"/>
    </source>
</evidence>
<dbReference type="GO" id="GO:0005886">
    <property type="term" value="C:plasma membrane"/>
    <property type="evidence" value="ECO:0007669"/>
    <property type="project" value="TreeGrafter"/>
</dbReference>
<evidence type="ECO:0000256" key="2">
    <source>
        <dbReference type="ARBA" id="ARBA00022692"/>
    </source>
</evidence>
<name>A0A9P7QJZ0_9HYPO</name>
<evidence type="ECO:0000313" key="8">
    <source>
        <dbReference type="EMBL" id="KAG6299547.1"/>
    </source>
</evidence>
<keyword evidence="4 6" id="KW-0472">Membrane</keyword>